<dbReference type="PROSITE" id="PS50850">
    <property type="entry name" value="MFS"/>
    <property type="match status" value="1"/>
</dbReference>
<dbReference type="Pfam" id="PF00083">
    <property type="entry name" value="Sugar_tr"/>
    <property type="match status" value="1"/>
</dbReference>
<dbReference type="InterPro" id="IPR036259">
    <property type="entry name" value="MFS_trans_sf"/>
</dbReference>
<reference evidence="8" key="1">
    <citation type="submission" date="2025-08" db="UniProtKB">
        <authorList>
            <consortium name="Ensembl"/>
        </authorList>
    </citation>
    <scope>IDENTIFICATION</scope>
</reference>
<dbReference type="PANTHER" id="PTHR48020:SF12">
    <property type="entry name" value="PROTON MYO-INOSITOL COTRANSPORTER"/>
    <property type="match status" value="1"/>
</dbReference>
<evidence type="ECO:0000256" key="3">
    <source>
        <dbReference type="ARBA" id="ARBA00022692"/>
    </source>
</evidence>
<evidence type="ECO:0000256" key="1">
    <source>
        <dbReference type="ARBA" id="ARBA00004141"/>
    </source>
</evidence>
<name>S4RLJ0_PETMA</name>
<keyword evidence="3 6" id="KW-0812">Transmembrane</keyword>
<organism evidence="8">
    <name type="scientific">Petromyzon marinus</name>
    <name type="common">Sea lamprey</name>
    <dbReference type="NCBI Taxonomy" id="7757"/>
    <lineage>
        <taxon>Eukaryota</taxon>
        <taxon>Metazoa</taxon>
        <taxon>Chordata</taxon>
        <taxon>Craniata</taxon>
        <taxon>Vertebrata</taxon>
        <taxon>Cyclostomata</taxon>
        <taxon>Hyperoartia</taxon>
        <taxon>Petromyzontiformes</taxon>
        <taxon>Petromyzontidae</taxon>
        <taxon>Petromyzon</taxon>
    </lineage>
</organism>
<evidence type="ECO:0000259" key="7">
    <source>
        <dbReference type="PROSITE" id="PS50850"/>
    </source>
</evidence>
<dbReference type="OMA" id="IATCGWI"/>
<keyword evidence="4 6" id="KW-1133">Transmembrane helix</keyword>
<dbReference type="AlphaFoldDB" id="S4RLJ0"/>
<evidence type="ECO:0000256" key="2">
    <source>
        <dbReference type="ARBA" id="ARBA00022448"/>
    </source>
</evidence>
<dbReference type="HOGENOM" id="CLU_001265_30_7_1"/>
<comment type="subcellular location">
    <subcellularLocation>
        <location evidence="1">Membrane</location>
        <topology evidence="1">Multi-pass membrane protein</topology>
    </subcellularLocation>
</comment>
<dbReference type="GeneTree" id="ENSGT00940000158795"/>
<evidence type="ECO:0000256" key="6">
    <source>
        <dbReference type="SAM" id="Phobius"/>
    </source>
</evidence>
<feature type="domain" description="Major facilitator superfamily (MFS) profile" evidence="7">
    <location>
        <begin position="1"/>
        <end position="150"/>
    </location>
</feature>
<sequence>GVIMAGSAAAFGAYFKLTGSDGNGTLGATDLALPYAGGAPDHGLVMAGASTGSLGWLALASMAGLHRRCGRFSLGWGPIPWIVMSEVFPVRWRGVASGVCVAVNWISAFVVTKPTSAAVEWLGFPGAFWFFASVCAAGFVLTIVALPETKGRSLEQIQAHFEGR</sequence>
<dbReference type="STRING" id="7757.ENSPMAP00000006076"/>
<keyword evidence="2" id="KW-0813">Transport</keyword>
<feature type="transmembrane region" description="Helical" evidence="6">
    <location>
        <begin position="44"/>
        <end position="65"/>
    </location>
</feature>
<evidence type="ECO:0000256" key="4">
    <source>
        <dbReference type="ARBA" id="ARBA00022989"/>
    </source>
</evidence>
<evidence type="ECO:0000313" key="8">
    <source>
        <dbReference type="Ensembl" id="ENSPMAP00000006076.1"/>
    </source>
</evidence>
<protein>
    <recommendedName>
        <fullName evidence="7">Major facilitator superfamily (MFS) profile domain-containing protein</fullName>
    </recommendedName>
</protein>
<dbReference type="GO" id="GO:0005366">
    <property type="term" value="F:myo-inositol:proton symporter activity"/>
    <property type="evidence" value="ECO:0007669"/>
    <property type="project" value="TreeGrafter"/>
</dbReference>
<evidence type="ECO:0000256" key="5">
    <source>
        <dbReference type="ARBA" id="ARBA00023136"/>
    </source>
</evidence>
<dbReference type="InterPro" id="IPR005828">
    <property type="entry name" value="MFS_sugar_transport-like"/>
</dbReference>
<dbReference type="InterPro" id="IPR050814">
    <property type="entry name" value="Myo-inositol_Transporter"/>
</dbReference>
<keyword evidence="5 6" id="KW-0472">Membrane</keyword>
<dbReference type="Gene3D" id="1.20.1250.20">
    <property type="entry name" value="MFS general substrate transporter like domains"/>
    <property type="match status" value="1"/>
</dbReference>
<accession>S4RLJ0</accession>
<dbReference type="SUPFAM" id="SSF103473">
    <property type="entry name" value="MFS general substrate transporter"/>
    <property type="match status" value="1"/>
</dbReference>
<dbReference type="InterPro" id="IPR020846">
    <property type="entry name" value="MFS_dom"/>
</dbReference>
<feature type="transmembrane region" description="Helical" evidence="6">
    <location>
        <begin position="124"/>
        <end position="146"/>
    </location>
</feature>
<feature type="transmembrane region" description="Helical" evidence="6">
    <location>
        <begin position="94"/>
        <end position="112"/>
    </location>
</feature>
<dbReference type="PANTHER" id="PTHR48020">
    <property type="entry name" value="PROTON MYO-INOSITOL COTRANSPORTER"/>
    <property type="match status" value="1"/>
</dbReference>
<proteinExistence type="predicted"/>
<dbReference type="Ensembl" id="ENSPMAT00000006105.1">
    <property type="protein sequence ID" value="ENSPMAP00000006076.1"/>
    <property type="gene ID" value="ENSPMAG00000005515.1"/>
</dbReference>
<reference evidence="8" key="2">
    <citation type="submission" date="2025-09" db="UniProtKB">
        <authorList>
            <consortium name="Ensembl"/>
        </authorList>
    </citation>
    <scope>IDENTIFICATION</scope>
</reference>
<dbReference type="GO" id="GO:0016324">
    <property type="term" value="C:apical plasma membrane"/>
    <property type="evidence" value="ECO:0007669"/>
    <property type="project" value="TreeGrafter"/>
</dbReference>